<accession>A0A084ERI6</accession>
<proteinExistence type="predicted"/>
<reference evidence="2 3" key="1">
    <citation type="submission" date="2014-02" db="EMBL/GenBank/DDBJ databases">
        <title>Genome sequence of Mycoplasma capricolum subsp. capricolum strain 14232.</title>
        <authorList>
            <person name="Sirand-Pugnet P."/>
            <person name="Breton M."/>
            <person name="Dordet-Frisoni E."/>
            <person name="Baranowski E."/>
            <person name="Barre A."/>
            <person name="Couture C."/>
            <person name="Dupuy V."/>
            <person name="Gaurivaud P."/>
            <person name="Jacob D."/>
            <person name="Lemaitre C."/>
            <person name="Manso-Silvan L."/>
            <person name="Nikolski M."/>
            <person name="Nouvel L.-X."/>
            <person name="Poumarat F."/>
            <person name="Tardy F."/>
            <person name="Thebault P."/>
            <person name="Theil S."/>
            <person name="Citti C."/>
            <person name="Thiaucourt F."/>
            <person name="Blanchard A."/>
        </authorList>
    </citation>
    <scope>NUCLEOTIDE SEQUENCE [LARGE SCALE GENOMIC DNA]</scope>
    <source>
        <strain evidence="2 3">14232</strain>
    </source>
</reference>
<dbReference type="Proteomes" id="UP000028533">
    <property type="component" value="Unassembled WGS sequence"/>
</dbReference>
<dbReference type="EMBL" id="JFDO01000004">
    <property type="protein sequence ID" value="KEZ20578.1"/>
    <property type="molecule type" value="Genomic_DNA"/>
</dbReference>
<evidence type="ECO:0008006" key="4">
    <source>
        <dbReference type="Google" id="ProtNLM"/>
    </source>
</evidence>
<evidence type="ECO:0000256" key="1">
    <source>
        <dbReference type="SAM" id="SignalP"/>
    </source>
</evidence>
<evidence type="ECO:0000313" key="2">
    <source>
        <dbReference type="EMBL" id="KEZ20578.1"/>
    </source>
</evidence>
<sequence length="620" mass="69088">MKKILTMLASLAIVGSSTLTVMACNKRKPNEIWVQTNTIWLPSYQKAAKKVNKSFKDRGLDWQIKLKEIDIFQEKEIIGTRGIRDKSVSDIFTVPIGDYVLYLNKNNLYDMTDLIKTKLVNNKDGQERYGIKPVNNKSGLDGLDMKDSKDELAWKSAIAPNQSGKAMLGFVPMAIENQLWIFDENRIGIKKEVKDNKKYTYLVGDEIKDVQNLDKWNGEAPEKAKNQPKASIENIIKINLSKKNNEKISDVDNKRKIDTTKGAPFIFLDAAGSFIGGMLLNSILVNNLDKIKNLKADFASDGLVWIKKGVTNPKTKNKNDYDSIFENEEFNEELKLVGNTITDYVKSLGGHIEVLYSGNPGQVGQILANARRDGVTAMTLAGSYEVSGKLKELQDGHKVYAAKQKAEGKTVKEPKYGFASIGDVTFGGGKHKITGFAGGFGWGIKSTIDKRVAEQKDEKGKVVANGIKLSKAEAAMEFIKEISSEEYATDLAYGDGKISPFKKVGDHLVKELKEAKNINPKHIDGPKAGKDKTESELKEEKEIRNILGNAYESILESYQGNGKDGQIASRSNNELFGIYWDTFSEAFGATLNTEINVKKEDFATVFKRLYKDKKTKYVFG</sequence>
<dbReference type="Gene3D" id="3.40.190.10">
    <property type="entry name" value="Periplasmic binding protein-like II"/>
    <property type="match status" value="1"/>
</dbReference>
<name>A0A084ERI6_MYCCA</name>
<feature type="chain" id="PRO_5001774633" description="Lipoprotein" evidence="1">
    <location>
        <begin position="24"/>
        <end position="620"/>
    </location>
</feature>
<organism evidence="2 3">
    <name type="scientific">Mycoplasma capricolum subsp. capricolum 14232</name>
    <dbReference type="NCBI Taxonomy" id="1188238"/>
    <lineage>
        <taxon>Bacteria</taxon>
        <taxon>Bacillati</taxon>
        <taxon>Mycoplasmatota</taxon>
        <taxon>Mollicutes</taxon>
        <taxon>Mycoplasmataceae</taxon>
        <taxon>Mycoplasma</taxon>
    </lineage>
</organism>
<dbReference type="AlphaFoldDB" id="A0A084ERI6"/>
<comment type="caution">
    <text evidence="2">The sequence shown here is derived from an EMBL/GenBank/DDBJ whole genome shotgun (WGS) entry which is preliminary data.</text>
</comment>
<evidence type="ECO:0000313" key="3">
    <source>
        <dbReference type="Proteomes" id="UP000028533"/>
    </source>
</evidence>
<dbReference type="PROSITE" id="PS51257">
    <property type="entry name" value="PROKAR_LIPOPROTEIN"/>
    <property type="match status" value="1"/>
</dbReference>
<protein>
    <recommendedName>
        <fullName evidence="4">Lipoprotein</fullName>
    </recommendedName>
</protein>
<feature type="signal peptide" evidence="1">
    <location>
        <begin position="1"/>
        <end position="23"/>
    </location>
</feature>
<gene>
    <name evidence="2" type="ORF">MCAPa_1540</name>
</gene>
<keyword evidence="1" id="KW-0732">Signal</keyword>
<dbReference type="RefSeq" id="WP_036431216.1">
    <property type="nucleotide sequence ID" value="NZ_JFDO01000004.1"/>
</dbReference>